<dbReference type="Gene3D" id="1.10.287.90">
    <property type="match status" value="1"/>
</dbReference>
<feature type="transmembrane region" description="Helical" evidence="15">
    <location>
        <begin position="12"/>
        <end position="32"/>
    </location>
</feature>
<keyword evidence="11 15" id="KW-0472">Membrane</keyword>
<evidence type="ECO:0000256" key="9">
    <source>
        <dbReference type="ARBA" id="ARBA00022989"/>
    </source>
</evidence>
<dbReference type="InterPro" id="IPR008972">
    <property type="entry name" value="Cupredoxin"/>
</dbReference>
<dbReference type="CDD" id="cd04212">
    <property type="entry name" value="CuRO_UO_II"/>
    <property type="match status" value="1"/>
</dbReference>
<proteinExistence type="inferred from homology"/>
<keyword evidence="3" id="KW-0813">Transport</keyword>
<evidence type="ECO:0000256" key="8">
    <source>
        <dbReference type="ARBA" id="ARBA00022982"/>
    </source>
</evidence>
<evidence type="ECO:0000313" key="18">
    <source>
        <dbReference type="EMBL" id="MDE8652813.1"/>
    </source>
</evidence>
<dbReference type="EMBL" id="JARESE010000047">
    <property type="protein sequence ID" value="MDE8652813.1"/>
    <property type="molecule type" value="Genomic_DNA"/>
</dbReference>
<evidence type="ECO:0000259" key="16">
    <source>
        <dbReference type="PROSITE" id="PS50857"/>
    </source>
</evidence>
<evidence type="ECO:0000256" key="5">
    <source>
        <dbReference type="ARBA" id="ARBA00022660"/>
    </source>
</evidence>
<evidence type="ECO:0000256" key="15">
    <source>
        <dbReference type="SAM" id="Phobius"/>
    </source>
</evidence>
<dbReference type="InterPro" id="IPR006333">
    <property type="entry name" value="Cyt_o_ubiquinol_oxidase_su2"/>
</dbReference>
<evidence type="ECO:0000256" key="10">
    <source>
        <dbReference type="ARBA" id="ARBA00023002"/>
    </source>
</evidence>
<dbReference type="PANTHER" id="PTHR22888">
    <property type="entry name" value="CYTOCHROME C OXIDASE, SUBUNIT II"/>
    <property type="match status" value="1"/>
</dbReference>
<feature type="domain" description="Cytochrome oxidase subunit II copper A binding" evidence="16">
    <location>
        <begin position="135"/>
        <end position="247"/>
    </location>
</feature>
<dbReference type="PROSITE" id="PS51257">
    <property type="entry name" value="PROKAR_LIPOPROTEIN"/>
    <property type="match status" value="1"/>
</dbReference>
<keyword evidence="10" id="KW-0560">Oxidoreductase</keyword>
<gene>
    <name evidence="18" type="primary">cyoA</name>
    <name evidence="18" type="ORF">PYV00_13990</name>
</gene>
<dbReference type="Pfam" id="PF06481">
    <property type="entry name" value="COX_ARM"/>
    <property type="match status" value="1"/>
</dbReference>
<evidence type="ECO:0000256" key="3">
    <source>
        <dbReference type="ARBA" id="ARBA00022448"/>
    </source>
</evidence>
<dbReference type="InterPro" id="IPR002429">
    <property type="entry name" value="CcO_II-like_C"/>
</dbReference>
<keyword evidence="8" id="KW-0249">Electron transport</keyword>
<dbReference type="NCBIfam" id="TIGR01433">
    <property type="entry name" value="CyoA"/>
    <property type="match status" value="1"/>
</dbReference>
<feature type="transmembrane region" description="Helical" evidence="15">
    <location>
        <begin position="90"/>
        <end position="111"/>
    </location>
</feature>
<feature type="transmembrane region" description="Helical" evidence="15">
    <location>
        <begin position="44"/>
        <end position="69"/>
    </location>
</feature>
<comment type="subcellular location">
    <subcellularLocation>
        <location evidence="1">Cell membrane</location>
        <topology evidence="1">Multi-pass membrane protein</topology>
    </subcellularLocation>
</comment>
<accession>A0ABT5WTD3</accession>
<keyword evidence="9 15" id="KW-1133">Transmembrane helix</keyword>
<dbReference type="Pfam" id="PF00116">
    <property type="entry name" value="COX2"/>
    <property type="match status" value="1"/>
</dbReference>
<dbReference type="InterPro" id="IPR011759">
    <property type="entry name" value="Cyt_c_oxidase_su2_TM_dom"/>
</dbReference>
<name>A0ABT5WTD3_9SPHN</name>
<dbReference type="InterPro" id="IPR036257">
    <property type="entry name" value="Cyt_c_oxidase_su2_TM_sf"/>
</dbReference>
<dbReference type="PROSITE" id="PS50999">
    <property type="entry name" value="COX2_TM"/>
    <property type="match status" value="1"/>
</dbReference>
<keyword evidence="6 15" id="KW-0812">Transmembrane</keyword>
<evidence type="ECO:0000256" key="4">
    <source>
        <dbReference type="ARBA" id="ARBA00022475"/>
    </source>
</evidence>
<keyword evidence="5" id="KW-0679">Respiratory chain</keyword>
<evidence type="ECO:0000256" key="12">
    <source>
        <dbReference type="ARBA" id="ARBA00023139"/>
    </source>
</evidence>
<keyword evidence="12" id="KW-0564">Palmitate</keyword>
<dbReference type="Proteomes" id="UP001216253">
    <property type="component" value="Unassembled WGS sequence"/>
</dbReference>
<keyword evidence="19" id="KW-1185">Reference proteome</keyword>
<protein>
    <recommendedName>
        <fullName evidence="14">Ubiquinol oxidase polypeptide II</fullName>
    </recommendedName>
</protein>
<evidence type="ECO:0000313" key="19">
    <source>
        <dbReference type="Proteomes" id="UP001216253"/>
    </source>
</evidence>
<keyword evidence="13" id="KW-0449">Lipoprotein</keyword>
<dbReference type="Gene3D" id="2.60.40.420">
    <property type="entry name" value="Cupredoxins - blue copper proteins"/>
    <property type="match status" value="1"/>
</dbReference>
<evidence type="ECO:0000259" key="17">
    <source>
        <dbReference type="PROSITE" id="PS50999"/>
    </source>
</evidence>
<dbReference type="InterPro" id="IPR045187">
    <property type="entry name" value="CcO_II"/>
</dbReference>
<dbReference type="PROSITE" id="PS50857">
    <property type="entry name" value="COX2_CUA"/>
    <property type="match status" value="1"/>
</dbReference>
<keyword evidence="4" id="KW-1003">Cell membrane</keyword>
<comment type="similarity">
    <text evidence="2">Belongs to the cytochrome c oxidase subunit 2 family.</text>
</comment>
<evidence type="ECO:0000256" key="2">
    <source>
        <dbReference type="ARBA" id="ARBA00007866"/>
    </source>
</evidence>
<dbReference type="InterPro" id="IPR034227">
    <property type="entry name" value="CuRO_UO_II"/>
</dbReference>
<evidence type="ECO:0000256" key="11">
    <source>
        <dbReference type="ARBA" id="ARBA00023136"/>
    </source>
</evidence>
<evidence type="ECO:0000256" key="6">
    <source>
        <dbReference type="ARBA" id="ARBA00022692"/>
    </source>
</evidence>
<comment type="caution">
    <text evidence="18">The sequence shown here is derived from an EMBL/GenBank/DDBJ whole genome shotgun (WGS) entry which is preliminary data.</text>
</comment>
<evidence type="ECO:0000256" key="13">
    <source>
        <dbReference type="ARBA" id="ARBA00023288"/>
    </source>
</evidence>
<feature type="domain" description="Cytochrome oxidase subunit II transmembrane region profile" evidence="17">
    <location>
        <begin position="23"/>
        <end position="120"/>
    </location>
</feature>
<evidence type="ECO:0000256" key="1">
    <source>
        <dbReference type="ARBA" id="ARBA00004651"/>
    </source>
</evidence>
<organism evidence="18 19">
    <name type="scientific">Novosphingobium album</name>
    <name type="common">ex Liu et al. 2023</name>
    <dbReference type="NCBI Taxonomy" id="3031130"/>
    <lineage>
        <taxon>Bacteria</taxon>
        <taxon>Pseudomonadati</taxon>
        <taxon>Pseudomonadota</taxon>
        <taxon>Alphaproteobacteria</taxon>
        <taxon>Sphingomonadales</taxon>
        <taxon>Sphingomonadaceae</taxon>
        <taxon>Novosphingobium</taxon>
    </lineage>
</organism>
<keyword evidence="7" id="KW-0732">Signal</keyword>
<dbReference type="InterPro" id="IPR010514">
    <property type="entry name" value="COX_ARM"/>
</dbReference>
<reference evidence="18 19" key="1">
    <citation type="submission" date="2023-03" db="EMBL/GenBank/DDBJ databases">
        <title>NovoSphingobium album sp. nov. isolated from polycyclic aromatic hydrocarbons- and heavy-metal polluted soil.</title>
        <authorList>
            <person name="Liu Z."/>
            <person name="Wang K."/>
        </authorList>
    </citation>
    <scope>NUCLEOTIDE SEQUENCE [LARGE SCALE GENOMIC DNA]</scope>
    <source>
        <strain evidence="18 19">H3SJ31-1</strain>
    </source>
</reference>
<sequence>MLALARRFRPALRLLPALVTLPLLSGCGMVVLEPAGDVARQQGNLVIVSTILMLLIIVPVMALTIFFAWRYRAANKEATYKPDWDHSTQLELVIWAAPLLIIICLGALTWVGTHLLDPYRPLARTAPGNPVATEVQPLDVQVVALDWKWVFIYPEQGIATVNELALPVDRPIRFRISASSVMNSFYIPALAGQIYAMPGMETKLHAVLNRPGNYEGFSANYSGAGFSKMRFKVRGMDGAGFTTWASQTKGAGGTLDRAAYLRLERPSENEPVRRFAGVEAGLFDAVVNMCVEPGKMCMRDMMALDAKGGLGLAGIHNVRPLEYDKTAGRGSGPAPDRKMVAALCLPLPGDEGKPVMERRVDLSPLTGAGLSRPGSLPRATFIAAADETSIPTPIPFAKSNR</sequence>
<evidence type="ECO:0000256" key="14">
    <source>
        <dbReference type="ARBA" id="ARBA00030198"/>
    </source>
</evidence>
<dbReference type="SUPFAM" id="SSF81464">
    <property type="entry name" value="Cytochrome c oxidase subunit II-like, transmembrane region"/>
    <property type="match status" value="1"/>
</dbReference>
<dbReference type="PANTHER" id="PTHR22888:SF18">
    <property type="entry name" value="CYTOCHROME BO(3) UBIQUINOL OXIDASE SUBUNIT 2"/>
    <property type="match status" value="1"/>
</dbReference>
<evidence type="ECO:0000256" key="7">
    <source>
        <dbReference type="ARBA" id="ARBA00022729"/>
    </source>
</evidence>
<dbReference type="SUPFAM" id="SSF49503">
    <property type="entry name" value="Cupredoxins"/>
    <property type="match status" value="1"/>
</dbReference>